<reference evidence="2 3" key="1">
    <citation type="submission" date="2016-07" db="EMBL/GenBank/DDBJ databases">
        <title>Pervasive Adenine N6-methylation of Active Genes in Fungi.</title>
        <authorList>
            <consortium name="DOE Joint Genome Institute"/>
            <person name="Mondo S.J."/>
            <person name="Dannebaum R.O."/>
            <person name="Kuo R.C."/>
            <person name="Labutti K."/>
            <person name="Haridas S."/>
            <person name="Kuo A."/>
            <person name="Salamov A."/>
            <person name="Ahrendt S.R."/>
            <person name="Lipzen A."/>
            <person name="Sullivan W."/>
            <person name="Andreopoulos W.B."/>
            <person name="Clum A."/>
            <person name="Lindquist E."/>
            <person name="Daum C."/>
            <person name="Ramamoorthy G.K."/>
            <person name="Gryganskyi A."/>
            <person name="Culley D."/>
            <person name="Magnuson J.K."/>
            <person name="James T.Y."/>
            <person name="O'Malley M.A."/>
            <person name="Stajich J.E."/>
            <person name="Spatafora J.W."/>
            <person name="Visel A."/>
            <person name="Grigoriev I.V."/>
        </authorList>
    </citation>
    <scope>NUCLEOTIDE SEQUENCE [LARGE SCALE GENOMIC DNA]</scope>
    <source>
        <strain evidence="2 3">CBS 115471</strain>
    </source>
</reference>
<evidence type="ECO:0000313" key="2">
    <source>
        <dbReference type="EMBL" id="ORY14154.1"/>
    </source>
</evidence>
<dbReference type="Proteomes" id="UP000193144">
    <property type="component" value="Unassembled WGS sequence"/>
</dbReference>
<name>A0A1Y1ZVA6_9PLEO</name>
<evidence type="ECO:0000256" key="1">
    <source>
        <dbReference type="SAM" id="MobiDB-lite"/>
    </source>
</evidence>
<keyword evidence="3" id="KW-1185">Reference proteome</keyword>
<organism evidence="2 3">
    <name type="scientific">Clohesyomyces aquaticus</name>
    <dbReference type="NCBI Taxonomy" id="1231657"/>
    <lineage>
        <taxon>Eukaryota</taxon>
        <taxon>Fungi</taxon>
        <taxon>Dikarya</taxon>
        <taxon>Ascomycota</taxon>
        <taxon>Pezizomycotina</taxon>
        <taxon>Dothideomycetes</taxon>
        <taxon>Pleosporomycetidae</taxon>
        <taxon>Pleosporales</taxon>
        <taxon>Lindgomycetaceae</taxon>
        <taxon>Clohesyomyces</taxon>
    </lineage>
</organism>
<feature type="compositionally biased region" description="Polar residues" evidence="1">
    <location>
        <begin position="83"/>
        <end position="92"/>
    </location>
</feature>
<comment type="caution">
    <text evidence="2">The sequence shown here is derived from an EMBL/GenBank/DDBJ whole genome shotgun (WGS) entry which is preliminary data.</text>
</comment>
<sequence>MLRSVTKCLWKLEARSCKLSLSALSQPVSHEETLLQHRRLLVPQRANCRLPTELRHRDVPETIPGDDDLGDDHQLLSGRGLEDTQNQTSATEVGNRGLRRRGRGWKPFCLRQGSKKSRFGNTFPSAHFDITGQSFHLTMELAETRKDQSLAAARCETEKHSNGAARLNEAVNGEDSIFTLPNCFSYALVPNPWRMAASEEIFTEPSGMGVH</sequence>
<dbReference type="AlphaFoldDB" id="A0A1Y1ZVA6"/>
<proteinExistence type="predicted"/>
<protein>
    <submittedName>
        <fullName evidence="2">Uncharacterized protein</fullName>
    </submittedName>
</protein>
<accession>A0A1Y1ZVA6</accession>
<evidence type="ECO:0000313" key="3">
    <source>
        <dbReference type="Proteomes" id="UP000193144"/>
    </source>
</evidence>
<gene>
    <name evidence="2" type="ORF">BCR34DRAFT_585980</name>
</gene>
<dbReference type="EMBL" id="MCFA01000035">
    <property type="protein sequence ID" value="ORY14154.1"/>
    <property type="molecule type" value="Genomic_DNA"/>
</dbReference>
<feature type="region of interest" description="Disordered" evidence="1">
    <location>
        <begin position="58"/>
        <end position="94"/>
    </location>
</feature>